<keyword evidence="4" id="KW-1185">Reference proteome</keyword>
<dbReference type="InterPro" id="IPR003096">
    <property type="entry name" value="SM22_calponin"/>
</dbReference>
<dbReference type="Proteomes" id="UP001642464">
    <property type="component" value="Unassembled WGS sequence"/>
</dbReference>
<evidence type="ECO:0000313" key="4">
    <source>
        <dbReference type="Proteomes" id="UP001642464"/>
    </source>
</evidence>
<gene>
    <name evidence="3" type="ORF">SCF082_LOCUS13537</name>
</gene>
<protein>
    <submittedName>
        <fullName evidence="3">Acidic isoform</fullName>
    </submittedName>
</protein>
<reference evidence="3 4" key="1">
    <citation type="submission" date="2024-02" db="EMBL/GenBank/DDBJ databases">
        <authorList>
            <person name="Chen Y."/>
            <person name="Shah S."/>
            <person name="Dougan E. K."/>
            <person name="Thang M."/>
            <person name="Chan C."/>
        </authorList>
    </citation>
    <scope>NUCLEOTIDE SEQUENCE [LARGE SCALE GENOMIC DNA]</scope>
</reference>
<accession>A0ABP0JRY3</accession>
<dbReference type="InterPro" id="IPR036872">
    <property type="entry name" value="CH_dom_sf"/>
</dbReference>
<dbReference type="SMART" id="SM00033">
    <property type="entry name" value="CH"/>
    <property type="match status" value="1"/>
</dbReference>
<feature type="region of interest" description="Disordered" evidence="1">
    <location>
        <begin position="138"/>
        <end position="198"/>
    </location>
</feature>
<feature type="domain" description="Calponin-homology (CH)" evidence="2">
    <location>
        <begin position="22"/>
        <end position="127"/>
    </location>
</feature>
<dbReference type="EMBL" id="CAXAMM010008396">
    <property type="protein sequence ID" value="CAK9017219.1"/>
    <property type="molecule type" value="Genomic_DNA"/>
</dbReference>
<dbReference type="InterPro" id="IPR001715">
    <property type="entry name" value="CH_dom"/>
</dbReference>
<evidence type="ECO:0000259" key="2">
    <source>
        <dbReference type="PROSITE" id="PS50021"/>
    </source>
</evidence>
<dbReference type="Pfam" id="PF00307">
    <property type="entry name" value="CH"/>
    <property type="match status" value="1"/>
</dbReference>
<proteinExistence type="predicted"/>
<name>A0ABP0JRY3_9DINO</name>
<dbReference type="PRINTS" id="PR00888">
    <property type="entry name" value="SM22CALPONIN"/>
</dbReference>
<evidence type="ECO:0000256" key="1">
    <source>
        <dbReference type="SAM" id="MobiDB-lite"/>
    </source>
</evidence>
<organism evidence="3 4">
    <name type="scientific">Durusdinium trenchii</name>
    <dbReference type="NCBI Taxonomy" id="1381693"/>
    <lineage>
        <taxon>Eukaryota</taxon>
        <taxon>Sar</taxon>
        <taxon>Alveolata</taxon>
        <taxon>Dinophyceae</taxon>
        <taxon>Suessiales</taxon>
        <taxon>Symbiodiniaceae</taxon>
        <taxon>Durusdinium</taxon>
    </lineage>
</organism>
<dbReference type="SUPFAM" id="SSF47576">
    <property type="entry name" value="Calponin-homology domain, CH-domain"/>
    <property type="match status" value="1"/>
</dbReference>
<dbReference type="PANTHER" id="PTHR47385:SF14">
    <property type="entry name" value="TRANSGELIN"/>
    <property type="match status" value="1"/>
</dbReference>
<feature type="compositionally biased region" description="Basic and acidic residues" evidence="1">
    <location>
        <begin position="139"/>
        <end position="153"/>
    </location>
</feature>
<dbReference type="PANTHER" id="PTHR47385">
    <property type="entry name" value="CALPONIN"/>
    <property type="match status" value="1"/>
</dbReference>
<dbReference type="Gene3D" id="1.10.418.10">
    <property type="entry name" value="Calponin-like domain"/>
    <property type="match status" value="1"/>
</dbReference>
<sequence length="198" mass="21485">MSGLLYGLDKELAEREAAKRDVALEEKVAGWLSDVTGEDVDADLLESLRDGVILCKAMNAVKPGAIAKINESKMPFKQMENIANFLKACRSELGMAEHNLFTTADLFDGKSIVNVTNGVVSFSRAAEKAGYTDVPSLGPRERATLGGPKKEWKGNPNAAVSKWNQGSSETMDRTEIDKSMSPTFGADNAKQVWGKDEK</sequence>
<dbReference type="PROSITE" id="PS50021">
    <property type="entry name" value="CH"/>
    <property type="match status" value="1"/>
</dbReference>
<comment type="caution">
    <text evidence="3">The sequence shown here is derived from an EMBL/GenBank/DDBJ whole genome shotgun (WGS) entry which is preliminary data.</text>
</comment>
<evidence type="ECO:0000313" key="3">
    <source>
        <dbReference type="EMBL" id="CAK9017219.1"/>
    </source>
</evidence>
<dbReference type="InterPro" id="IPR050606">
    <property type="entry name" value="Calponin-like"/>
</dbReference>